<dbReference type="GeneID" id="9225985"/>
<name>C5FPI0_ARTOC</name>
<sequence>MAMVNLGSINELYMLPNTRTLHPNSGHGSFKATIVEDRGGQHRYEHLALGRGLERLSFSKSKSSVDGLSVALHMLSQSALLPAHGRLDATVKPIPAYEGSQVHRVAVLAYFEISWNGGRAL</sequence>
<evidence type="ECO:0000313" key="2">
    <source>
        <dbReference type="Proteomes" id="UP000002035"/>
    </source>
</evidence>
<accession>C5FPI0</accession>
<dbReference type="Proteomes" id="UP000002035">
    <property type="component" value="Unassembled WGS sequence"/>
</dbReference>
<gene>
    <name evidence="1" type="ORF">MCYG_04315</name>
</gene>
<reference evidence="2" key="1">
    <citation type="journal article" date="2012" name="MBio">
        <title>Comparative genome analysis of Trichophyton rubrum and related dermatophytes reveals candidate genes involved in infection.</title>
        <authorList>
            <person name="Martinez D.A."/>
            <person name="Oliver B.G."/>
            <person name="Graeser Y."/>
            <person name="Goldberg J.M."/>
            <person name="Li W."/>
            <person name="Martinez-Rossi N.M."/>
            <person name="Monod M."/>
            <person name="Shelest E."/>
            <person name="Barton R.C."/>
            <person name="Birch E."/>
            <person name="Brakhage A.A."/>
            <person name="Chen Z."/>
            <person name="Gurr S.J."/>
            <person name="Heiman D."/>
            <person name="Heitman J."/>
            <person name="Kosti I."/>
            <person name="Rossi A."/>
            <person name="Saif S."/>
            <person name="Samalova M."/>
            <person name="Saunders C.W."/>
            <person name="Shea T."/>
            <person name="Summerbell R.C."/>
            <person name="Xu J."/>
            <person name="Young S."/>
            <person name="Zeng Q."/>
            <person name="Birren B.W."/>
            <person name="Cuomo C.A."/>
            <person name="White T.C."/>
        </authorList>
    </citation>
    <scope>NUCLEOTIDE SEQUENCE [LARGE SCALE GENOMIC DNA]</scope>
    <source>
        <strain evidence="2">ATCC MYA-4605 / CBS 113480</strain>
    </source>
</reference>
<dbReference type="VEuPathDB" id="FungiDB:MCYG_04315"/>
<proteinExistence type="predicted"/>
<dbReference type="HOGENOM" id="CLU_2037513_0_0_1"/>
<keyword evidence="2" id="KW-1185">Reference proteome</keyword>
<evidence type="ECO:0000313" key="1">
    <source>
        <dbReference type="EMBL" id="EEQ31496.1"/>
    </source>
</evidence>
<dbReference type="EMBL" id="DS995704">
    <property type="protein sequence ID" value="EEQ31496.1"/>
    <property type="molecule type" value="Genomic_DNA"/>
</dbReference>
<dbReference type="RefSeq" id="XP_002846578.1">
    <property type="nucleotide sequence ID" value="XM_002846532.1"/>
</dbReference>
<dbReference type="AlphaFoldDB" id="C5FPI0"/>
<organism evidence="1 2">
    <name type="scientific">Arthroderma otae (strain ATCC MYA-4605 / CBS 113480)</name>
    <name type="common">Microsporum canis</name>
    <dbReference type="NCBI Taxonomy" id="554155"/>
    <lineage>
        <taxon>Eukaryota</taxon>
        <taxon>Fungi</taxon>
        <taxon>Dikarya</taxon>
        <taxon>Ascomycota</taxon>
        <taxon>Pezizomycotina</taxon>
        <taxon>Eurotiomycetes</taxon>
        <taxon>Eurotiomycetidae</taxon>
        <taxon>Onygenales</taxon>
        <taxon>Arthrodermataceae</taxon>
        <taxon>Microsporum</taxon>
    </lineage>
</organism>
<protein>
    <submittedName>
        <fullName evidence="1">Uncharacterized protein</fullName>
    </submittedName>
</protein>